<dbReference type="Proteomes" id="UP000018208">
    <property type="component" value="Unassembled WGS sequence"/>
</dbReference>
<dbReference type="KEGG" id="ssao:94301818"/>
<dbReference type="AlphaFoldDB" id="A0A9P8RUP1"/>
<protein>
    <submittedName>
        <fullName evidence="1">Uncharacterized protein</fullName>
    </submittedName>
</protein>
<evidence type="ECO:0000313" key="2">
    <source>
        <dbReference type="Proteomes" id="UP000018208"/>
    </source>
</evidence>
<keyword evidence="2" id="KW-1185">Reference proteome</keyword>
<sequence>MSIYYSISFFNRTRTILNQTSTLGLSKKADDTNLLISVTAHCRQDHIPQETQQSLYKNSSLSGLTVFLLHFLSTGDAFWQFTDFRMIANITCILNEWESYNTQKPSFNQNLN</sequence>
<accession>A0A9P8RUP1</accession>
<gene>
    <name evidence="1" type="ORF">SS50377_27795</name>
</gene>
<evidence type="ECO:0000313" key="1">
    <source>
        <dbReference type="EMBL" id="KAH0569825.1"/>
    </source>
</evidence>
<proteinExistence type="predicted"/>
<organism evidence="1 2">
    <name type="scientific">Spironucleus salmonicida</name>
    <dbReference type="NCBI Taxonomy" id="348837"/>
    <lineage>
        <taxon>Eukaryota</taxon>
        <taxon>Metamonada</taxon>
        <taxon>Diplomonadida</taxon>
        <taxon>Hexamitidae</taxon>
        <taxon>Hexamitinae</taxon>
        <taxon>Spironucleus</taxon>
    </lineage>
</organism>
<dbReference type="EMBL" id="AUWU02000008">
    <property type="protein sequence ID" value="KAH0569825.1"/>
    <property type="molecule type" value="Genomic_DNA"/>
</dbReference>
<comment type="caution">
    <text evidence="1">The sequence shown here is derived from an EMBL/GenBank/DDBJ whole genome shotgun (WGS) entry which is preliminary data.</text>
</comment>
<dbReference type="GeneID" id="94301818"/>
<reference evidence="1 2" key="1">
    <citation type="journal article" date="2014" name="PLoS Genet.">
        <title>The Genome of Spironucleus salmonicida Highlights a Fish Pathogen Adapted to Fluctuating Environments.</title>
        <authorList>
            <person name="Xu F."/>
            <person name="Jerlstrom-Hultqvist J."/>
            <person name="Einarsson E."/>
            <person name="Astvaldsson A."/>
            <person name="Svard S.G."/>
            <person name="Andersson J.O."/>
        </authorList>
    </citation>
    <scope>NUCLEOTIDE SEQUENCE [LARGE SCALE GENOMIC DNA]</scope>
    <source>
        <strain evidence="1 2">ATCC 50377</strain>
    </source>
</reference>
<name>A0A9P8RUP1_9EUKA</name>
<dbReference type="RefSeq" id="XP_067760598.1">
    <property type="nucleotide sequence ID" value="XM_067911576.1"/>
</dbReference>